<feature type="binding site" evidence="7">
    <location>
        <position position="191"/>
    </location>
    <ligand>
        <name>Zn(2+)</name>
        <dbReference type="ChEBI" id="CHEBI:29105"/>
        <label>1</label>
    </ligand>
</feature>
<reference evidence="10" key="2">
    <citation type="submission" date="2020-09" db="EMBL/GenBank/DDBJ databases">
        <authorList>
            <person name="Sun Q."/>
            <person name="Ohkuma M."/>
        </authorList>
    </citation>
    <scope>NUCLEOTIDE SEQUENCE</scope>
    <source>
        <strain evidence="10">JCM 17251</strain>
    </source>
</reference>
<dbReference type="AlphaFoldDB" id="A0A917Y0V3"/>
<comment type="caution">
    <text evidence="10">The sequence shown here is derived from an EMBL/GenBank/DDBJ whole genome shotgun (WGS) entry which is preliminary data.</text>
</comment>
<feature type="binding site" evidence="7">
    <location>
        <position position="387"/>
    </location>
    <ligand>
        <name>Zn(2+)</name>
        <dbReference type="ChEBI" id="CHEBI:29105"/>
        <label>2</label>
    </ligand>
</feature>
<keyword evidence="11" id="KW-1185">Reference proteome</keyword>
<evidence type="ECO:0000313" key="11">
    <source>
        <dbReference type="Proteomes" id="UP000624041"/>
    </source>
</evidence>
<dbReference type="InterPro" id="IPR011650">
    <property type="entry name" value="Peptidase_M20_dimer"/>
</dbReference>
<feature type="binding site" evidence="7">
    <location>
        <position position="126"/>
    </location>
    <ligand>
        <name>Zn(2+)</name>
        <dbReference type="ChEBI" id="CHEBI:29105"/>
        <label>2</label>
    </ligand>
</feature>
<dbReference type="CDD" id="cd03884">
    <property type="entry name" value="M20_bAS"/>
    <property type="match status" value="1"/>
</dbReference>
<feature type="binding site" evidence="7">
    <location>
        <position position="80"/>
    </location>
    <ligand>
        <name>Zn(2+)</name>
        <dbReference type="ChEBI" id="CHEBI:29105"/>
        <label>1</label>
    </ligand>
</feature>
<dbReference type="Pfam" id="PF07687">
    <property type="entry name" value="M20_dimer"/>
    <property type="match status" value="1"/>
</dbReference>
<dbReference type="PANTHER" id="PTHR32494">
    <property type="entry name" value="ALLANTOATE DEIMINASE-RELATED"/>
    <property type="match status" value="1"/>
</dbReference>
<proteinExistence type="inferred from homology"/>
<dbReference type="Gene3D" id="3.30.70.360">
    <property type="match status" value="1"/>
</dbReference>
<feature type="binding site" evidence="8">
    <location>
        <position position="216"/>
    </location>
    <ligand>
        <name>allantoate</name>
        <dbReference type="ChEBI" id="CHEBI:17536"/>
    </ligand>
</feature>
<accession>A0A917Y0V3</accession>
<protein>
    <submittedName>
        <fullName evidence="10">Hydrolase</fullName>
    </submittedName>
</protein>
<keyword evidence="4 7" id="KW-0479">Metal-binding</keyword>
<dbReference type="SUPFAM" id="SSF55031">
    <property type="entry name" value="Bacterial exopeptidase dimerisation domain"/>
    <property type="match status" value="1"/>
</dbReference>
<reference evidence="10" key="1">
    <citation type="journal article" date="2014" name="Int. J. Syst. Evol. Microbiol.">
        <title>Complete genome sequence of Corynebacterium casei LMG S-19264T (=DSM 44701T), isolated from a smear-ripened cheese.</title>
        <authorList>
            <consortium name="US DOE Joint Genome Institute (JGI-PGF)"/>
            <person name="Walter F."/>
            <person name="Albersmeier A."/>
            <person name="Kalinowski J."/>
            <person name="Ruckert C."/>
        </authorList>
    </citation>
    <scope>NUCLEOTIDE SEQUENCE</scope>
    <source>
        <strain evidence="10">JCM 17251</strain>
    </source>
</reference>
<dbReference type="Pfam" id="PF01546">
    <property type="entry name" value="Peptidase_M20"/>
    <property type="match status" value="1"/>
</dbReference>
<organism evidence="10 11">
    <name type="scientific">Oceanobacillus indicireducens</name>
    <dbReference type="NCBI Taxonomy" id="1004261"/>
    <lineage>
        <taxon>Bacteria</taxon>
        <taxon>Bacillati</taxon>
        <taxon>Bacillota</taxon>
        <taxon>Bacilli</taxon>
        <taxon>Bacillales</taxon>
        <taxon>Bacillaceae</taxon>
        <taxon>Oceanobacillus</taxon>
    </lineage>
</organism>
<dbReference type="SUPFAM" id="SSF53187">
    <property type="entry name" value="Zn-dependent exopeptidases"/>
    <property type="match status" value="1"/>
</dbReference>
<dbReference type="EMBL" id="BMOS01000016">
    <property type="protein sequence ID" value="GGN60068.1"/>
    <property type="molecule type" value="Genomic_DNA"/>
</dbReference>
<evidence type="ECO:0000256" key="7">
    <source>
        <dbReference type="PIRSR" id="PIRSR001235-1"/>
    </source>
</evidence>
<evidence type="ECO:0000256" key="5">
    <source>
        <dbReference type="ARBA" id="ARBA00022801"/>
    </source>
</evidence>
<dbReference type="Gene3D" id="3.40.630.10">
    <property type="entry name" value="Zn peptidases"/>
    <property type="match status" value="1"/>
</dbReference>
<gene>
    <name evidence="10" type="ORF">GCM10007971_23790</name>
</gene>
<comment type="similarity">
    <text evidence="2">Belongs to the peptidase M20 family.</text>
</comment>
<keyword evidence="5 10" id="KW-0378">Hydrolase</keyword>
<dbReference type="PANTHER" id="PTHR32494:SF19">
    <property type="entry name" value="ALLANTOATE DEIMINASE-RELATED"/>
    <property type="match status" value="1"/>
</dbReference>
<comment type="cofactor">
    <cofactor evidence="1">
        <name>Mn(2+)</name>
        <dbReference type="ChEBI" id="CHEBI:29035"/>
    </cofactor>
</comment>
<feature type="binding site" evidence="7">
    <location>
        <position position="91"/>
    </location>
    <ligand>
        <name>Zn(2+)</name>
        <dbReference type="ChEBI" id="CHEBI:29105"/>
        <label>1</label>
    </ligand>
</feature>
<evidence type="ECO:0000256" key="3">
    <source>
        <dbReference type="ARBA" id="ARBA00011738"/>
    </source>
</evidence>
<dbReference type="InterPro" id="IPR010158">
    <property type="entry name" value="Amidase_Cbmase"/>
</dbReference>
<evidence type="ECO:0000256" key="6">
    <source>
        <dbReference type="ARBA" id="ARBA00023211"/>
    </source>
</evidence>
<dbReference type="GO" id="GO:0016813">
    <property type="term" value="F:hydrolase activity, acting on carbon-nitrogen (but not peptide) bonds, in linear amidines"/>
    <property type="evidence" value="ECO:0007669"/>
    <property type="project" value="InterPro"/>
</dbReference>
<comment type="subunit">
    <text evidence="3">Homodimer.</text>
</comment>
<dbReference type="Proteomes" id="UP000624041">
    <property type="component" value="Unassembled WGS sequence"/>
</dbReference>
<dbReference type="InterPro" id="IPR002933">
    <property type="entry name" value="Peptidase_M20"/>
</dbReference>
<comment type="cofactor">
    <cofactor evidence="7">
        <name>Zn(2+)</name>
        <dbReference type="ChEBI" id="CHEBI:29105"/>
    </cofactor>
    <text evidence="7">Binds 2 Zn(2+) ions per subunit.</text>
</comment>
<name>A0A917Y0V3_9BACI</name>
<keyword evidence="6" id="KW-0464">Manganese</keyword>
<evidence type="ECO:0000256" key="8">
    <source>
        <dbReference type="PIRSR" id="PIRSR001235-2"/>
    </source>
</evidence>
<dbReference type="PIRSF" id="PIRSF001235">
    <property type="entry name" value="Amidase_carbamoylase"/>
    <property type="match status" value="1"/>
</dbReference>
<evidence type="ECO:0000256" key="4">
    <source>
        <dbReference type="ARBA" id="ARBA00022723"/>
    </source>
</evidence>
<feature type="domain" description="Peptidase M20 dimerisation" evidence="9">
    <location>
        <begin position="217"/>
        <end position="315"/>
    </location>
</feature>
<evidence type="ECO:0000256" key="2">
    <source>
        <dbReference type="ARBA" id="ARBA00006153"/>
    </source>
</evidence>
<evidence type="ECO:0000259" key="9">
    <source>
        <dbReference type="Pfam" id="PF07687"/>
    </source>
</evidence>
<dbReference type="RefSeq" id="WP_188857677.1">
    <property type="nucleotide sequence ID" value="NZ_BMOS01000016.1"/>
</dbReference>
<dbReference type="GO" id="GO:0046872">
    <property type="term" value="F:metal ion binding"/>
    <property type="evidence" value="ECO:0007669"/>
    <property type="project" value="UniProtKB-KW"/>
</dbReference>
<feature type="binding site" evidence="8">
    <location>
        <position position="280"/>
    </location>
    <ligand>
        <name>allantoate</name>
        <dbReference type="ChEBI" id="CHEBI:17536"/>
    </ligand>
</feature>
<evidence type="ECO:0000313" key="10">
    <source>
        <dbReference type="EMBL" id="GGN60068.1"/>
    </source>
</evidence>
<dbReference type="InterPro" id="IPR036264">
    <property type="entry name" value="Bact_exopeptidase_dim_dom"/>
</dbReference>
<keyword evidence="7" id="KW-0862">Zinc</keyword>
<sequence length="415" mass="46271">MNEFHVWLEEKLLELNLTKTMNVPDGFSRLSFTEEEKEAHQQFKNIAVELELTTYQDVIGNQWALWEVSPDEKIIAMGSHLDTVYGGGGYDGTAGILAAFGVIKLMKREGFVPKKNLAVICFVSEESARFAVSTVGSKAVIGKLNKEEMAKLQDKDGIYLKDAMESFGVKWDLIDQAEVPEEKIERFLELHIEQGTILEDAGAQIGIVSGIACPVRLKVQVKGHANHTGTTPMNERKDAFAAIAPLITFVREEALKWNETSDVPLVATVSTVQLKPNAMNVIPEEVELGIDIRSVDDELKRTFAREVTAFCSDIERKEHVMIKVETLVDNDSVMLDDRVHENLLEASRTKGYKTLSMNSGAGHDVMNMALKWPAGLIFIPCRDGLSHHPKEHAEIADVEKGIRTMVYYLKNEAGE</sequence>
<feature type="binding site" evidence="7">
    <location>
        <position position="91"/>
    </location>
    <ligand>
        <name>Zn(2+)</name>
        <dbReference type="ChEBI" id="CHEBI:29105"/>
        <label>2</label>
    </ligand>
</feature>
<feature type="binding site" evidence="8">
    <location>
        <position position="293"/>
    </location>
    <ligand>
        <name>allantoate</name>
        <dbReference type="ChEBI" id="CHEBI:17536"/>
    </ligand>
</feature>
<dbReference type="NCBIfam" id="TIGR01879">
    <property type="entry name" value="hydantase"/>
    <property type="match status" value="1"/>
</dbReference>
<evidence type="ECO:0000256" key="1">
    <source>
        <dbReference type="ARBA" id="ARBA00001936"/>
    </source>
</evidence>